<dbReference type="RefSeq" id="WP_007479244.1">
    <property type="nucleotide sequence ID" value="NZ_JH724307.1"/>
</dbReference>
<dbReference type="HOGENOM" id="CLU_1683134_0_0_10"/>
<proteinExistence type="predicted"/>
<comment type="caution">
    <text evidence="2">The sequence shown here is derived from an EMBL/GenBank/DDBJ whole genome shotgun (WGS) entry which is preliminary data.</text>
</comment>
<accession>I9TDM6</accession>
<dbReference type="Proteomes" id="UP000005150">
    <property type="component" value="Unassembled WGS sequence"/>
</dbReference>
<organism evidence="2 3">
    <name type="scientific">Bacteroides salyersiae CL02T12C01</name>
    <dbReference type="NCBI Taxonomy" id="997887"/>
    <lineage>
        <taxon>Bacteria</taxon>
        <taxon>Pseudomonadati</taxon>
        <taxon>Bacteroidota</taxon>
        <taxon>Bacteroidia</taxon>
        <taxon>Bacteroidales</taxon>
        <taxon>Bacteroidaceae</taxon>
        <taxon>Bacteroides</taxon>
    </lineage>
</organism>
<feature type="transmembrane region" description="Helical" evidence="1">
    <location>
        <begin position="12"/>
        <end position="31"/>
    </location>
</feature>
<name>I9TDM6_9BACE</name>
<keyword evidence="1" id="KW-0812">Transmembrane</keyword>
<dbReference type="AlphaFoldDB" id="I9TDM6"/>
<evidence type="ECO:0000313" key="3">
    <source>
        <dbReference type="Proteomes" id="UP000005150"/>
    </source>
</evidence>
<dbReference type="EMBL" id="AGXV01000019">
    <property type="protein sequence ID" value="EIY67058.1"/>
    <property type="molecule type" value="Genomic_DNA"/>
</dbReference>
<keyword evidence="1" id="KW-1133">Transmembrane helix</keyword>
<evidence type="ECO:0000313" key="2">
    <source>
        <dbReference type="EMBL" id="EIY67058.1"/>
    </source>
</evidence>
<gene>
    <name evidence="2" type="ORF">HMPREF1071_01381</name>
</gene>
<reference evidence="2 3" key="1">
    <citation type="submission" date="2012-02" db="EMBL/GenBank/DDBJ databases">
        <title>The Genome Sequence of Bacteroides salyersiae CL02T12C01.</title>
        <authorList>
            <consortium name="The Broad Institute Genome Sequencing Platform"/>
            <person name="Earl A."/>
            <person name="Ward D."/>
            <person name="Feldgarden M."/>
            <person name="Gevers D."/>
            <person name="Zitomersky N.L."/>
            <person name="Coyne M.J."/>
            <person name="Comstock L.E."/>
            <person name="Young S.K."/>
            <person name="Zeng Q."/>
            <person name="Gargeya S."/>
            <person name="Fitzgerald M."/>
            <person name="Haas B."/>
            <person name="Abouelleil A."/>
            <person name="Alvarado L."/>
            <person name="Arachchi H.M."/>
            <person name="Berlin A."/>
            <person name="Chapman S.B."/>
            <person name="Gearin G."/>
            <person name="Goldberg J."/>
            <person name="Griggs A."/>
            <person name="Gujja S."/>
            <person name="Hansen M."/>
            <person name="Heiman D."/>
            <person name="Howarth C."/>
            <person name="Larimer J."/>
            <person name="Lui A."/>
            <person name="MacDonald P.J.P."/>
            <person name="McCowen C."/>
            <person name="Montmayeur A."/>
            <person name="Murphy C."/>
            <person name="Neiman D."/>
            <person name="Pearson M."/>
            <person name="Priest M."/>
            <person name="Roberts A."/>
            <person name="Saif S."/>
            <person name="Shea T."/>
            <person name="Sisk P."/>
            <person name="Stolte C."/>
            <person name="Sykes S."/>
            <person name="Wortman J."/>
            <person name="Nusbaum C."/>
            <person name="Birren B."/>
        </authorList>
    </citation>
    <scope>NUCLEOTIDE SEQUENCE [LARGE SCALE GENOMIC DNA]</scope>
    <source>
        <strain evidence="2 3">CL02T12C01</strain>
    </source>
</reference>
<sequence length="156" mass="18728">MKLIKKRQVRNKYIYVAFASLVLMCLSYYGYHRFKIGYGIAIESRHYFKKAKAFFFNYEFFGNVVDRKYIEGDATAYFIVVRLDSDIIIPEWGRTFYYNYYVFDLDNNTMQFLVSKQIYNNVSQGDCILKRKNSDSIYINNKSYLLFSKEALKWIP</sequence>
<dbReference type="GeneID" id="93115275"/>
<keyword evidence="1" id="KW-0472">Membrane</keyword>
<dbReference type="PATRIC" id="fig|997887.3.peg.1461"/>
<keyword evidence="3" id="KW-1185">Reference proteome</keyword>
<protein>
    <submittedName>
        <fullName evidence="2">Uncharacterized protein</fullName>
    </submittedName>
</protein>
<evidence type="ECO:0000256" key="1">
    <source>
        <dbReference type="SAM" id="Phobius"/>
    </source>
</evidence>